<evidence type="ECO:0000256" key="4">
    <source>
        <dbReference type="ARBA" id="ARBA00022989"/>
    </source>
</evidence>
<dbReference type="SUPFAM" id="SSF49265">
    <property type="entry name" value="Fibronectin type III"/>
    <property type="match status" value="2"/>
</dbReference>
<keyword evidence="11" id="KW-1185">Reference proteome</keyword>
<keyword evidence="2 9" id="KW-0812">Transmembrane</keyword>
<keyword evidence="4 9" id="KW-1133">Transmembrane helix</keyword>
<keyword evidence="3" id="KW-0732">Signal</keyword>
<organism evidence="11 12">
    <name type="scientific">Cricetulus griseus</name>
    <name type="common">Chinese hamster</name>
    <name type="synonym">Cricetulus barabensis griseus</name>
    <dbReference type="NCBI Taxonomy" id="10029"/>
    <lineage>
        <taxon>Eukaryota</taxon>
        <taxon>Metazoa</taxon>
        <taxon>Chordata</taxon>
        <taxon>Craniata</taxon>
        <taxon>Vertebrata</taxon>
        <taxon>Euteleostomi</taxon>
        <taxon>Mammalia</taxon>
        <taxon>Eutheria</taxon>
        <taxon>Euarchontoglires</taxon>
        <taxon>Glires</taxon>
        <taxon>Rodentia</taxon>
        <taxon>Myomorpha</taxon>
        <taxon>Muroidea</taxon>
        <taxon>Cricetidae</taxon>
        <taxon>Cricetinae</taxon>
        <taxon>Cricetulus</taxon>
    </lineage>
</organism>
<protein>
    <submittedName>
        <fullName evidence="12">Granulocyte-macrophage colony-stimulating factor receptor subunit alpha-like</fullName>
    </submittedName>
</protein>
<sequence>MGVPSQGHPELGTGSDAECPAPCDKSTLMASLNVSRPIMMSLFSAEGRVKRHGREGSGAGNGFPNLQMRKQEYTQAQAGCKDRRTDGLPCPLKPPFAQTPLHTPRGPLGRSSSIGSSWLVPCHGFWDLKEKENMESQRSRASRATPLLLPLALLSAASALLHTSSSAAQELPALIPQGDSELNVTFDPGTWTLHWSSRDNVTVTSCTATAIRRDGRKPQFWRMRPKDGRCQFQLLTLHVGVMLEVNAIVHHRPVQEKLLYVNRGAEGSAAQNLTCAIHDAGVMTCLWGAGPAAPRDVQYFLHIRNATGHVLMGCPTYLGGHVHTGCRLDDLTLLPYHMHVTVTGSSRTGDVMFYDTTLNTKLIERLSPPDNVTVVCNSSHCVVTWSQPRTWTPMTFLDFRYEVDIQRQNPDPGSPNPKVCISSPEENRYMFPSPEPRLGHVVSVRAGDVRSERWSVWSPLVEFGSEGRAVPRLHVYLTVVFVTLLCAIGLGLACKRFIGNQRFFPQIPEIKDKVTDDDRVNPETLRKDLLLQMDKTD</sequence>
<feature type="transmembrane region" description="Helical" evidence="9">
    <location>
        <begin position="473"/>
        <end position="494"/>
    </location>
</feature>
<dbReference type="PANTHER" id="PTHR23037:SF46">
    <property type="entry name" value="INTERLEUKIN 5 RECEPTOR SUBUNIT ALPHA"/>
    <property type="match status" value="1"/>
</dbReference>
<dbReference type="GeneID" id="113833669"/>
<feature type="domain" description="Fibronectin type-III" evidence="10">
    <location>
        <begin position="368"/>
        <end position="468"/>
    </location>
</feature>
<evidence type="ECO:0000256" key="9">
    <source>
        <dbReference type="SAM" id="Phobius"/>
    </source>
</evidence>
<dbReference type="CDD" id="cd00063">
    <property type="entry name" value="FN3"/>
    <property type="match status" value="1"/>
</dbReference>
<evidence type="ECO:0000256" key="6">
    <source>
        <dbReference type="ARBA" id="ARBA00023170"/>
    </source>
</evidence>
<evidence type="ECO:0000256" key="1">
    <source>
        <dbReference type="ARBA" id="ARBA00004479"/>
    </source>
</evidence>
<dbReference type="InterPro" id="IPR003532">
    <property type="entry name" value="Short_hematopoietin_rcpt_2_CS"/>
</dbReference>
<evidence type="ECO:0000259" key="10">
    <source>
        <dbReference type="PROSITE" id="PS50853"/>
    </source>
</evidence>
<keyword evidence="6" id="KW-0675">Receptor</keyword>
<evidence type="ECO:0000256" key="7">
    <source>
        <dbReference type="ARBA" id="ARBA00023180"/>
    </source>
</evidence>
<dbReference type="InterPro" id="IPR015321">
    <property type="entry name" value="TypeI_recpt_CBD"/>
</dbReference>
<dbReference type="AlphaFoldDB" id="A0A9J7GRF2"/>
<evidence type="ECO:0000313" key="11">
    <source>
        <dbReference type="Proteomes" id="UP001108280"/>
    </source>
</evidence>
<dbReference type="InterPro" id="IPR036116">
    <property type="entry name" value="FN3_sf"/>
</dbReference>
<name>A0A9J7GRF2_CRIGR</name>
<dbReference type="KEGG" id="cge:113833669"/>
<feature type="region of interest" description="Disordered" evidence="8">
    <location>
        <begin position="1"/>
        <end position="20"/>
    </location>
</feature>
<reference evidence="11" key="1">
    <citation type="journal article" date="2018" name="Biotechnol. Bioeng.">
        <title>A reference genome of the Chinese hamster based on a hybrid assembly strategy.</title>
        <authorList>
            <person name="Rupp O."/>
            <person name="MacDonald M.L."/>
            <person name="Li S."/>
            <person name="Dhiman H."/>
            <person name="Polson S."/>
            <person name="Griep S."/>
            <person name="Heffner K."/>
            <person name="Hernandez I."/>
            <person name="Brinkrolf K."/>
            <person name="Jadhav V."/>
            <person name="Samoudi M."/>
            <person name="Hao H."/>
            <person name="Kingham B."/>
            <person name="Goesmann A."/>
            <person name="Betenbaugh M.J."/>
            <person name="Lewis N.E."/>
            <person name="Borth N."/>
            <person name="Lee K.H."/>
        </authorList>
    </citation>
    <scope>NUCLEOTIDE SEQUENCE [LARGE SCALE GENOMIC DNA]</scope>
    <source>
        <strain evidence="11">17A/GY</strain>
    </source>
</reference>
<dbReference type="PANTHER" id="PTHR23037">
    <property type="entry name" value="CYTOKINE RECEPTOR"/>
    <property type="match status" value="1"/>
</dbReference>
<dbReference type="InterPro" id="IPR003961">
    <property type="entry name" value="FN3_dom"/>
</dbReference>
<evidence type="ECO:0000256" key="3">
    <source>
        <dbReference type="ARBA" id="ARBA00022729"/>
    </source>
</evidence>
<dbReference type="Gene3D" id="2.60.40.10">
    <property type="entry name" value="Immunoglobulins"/>
    <property type="match status" value="2"/>
</dbReference>
<keyword evidence="5 9" id="KW-0472">Membrane</keyword>
<proteinExistence type="predicted"/>
<dbReference type="InterPro" id="IPR013783">
    <property type="entry name" value="Ig-like_fold"/>
</dbReference>
<dbReference type="PROSITE" id="PS01356">
    <property type="entry name" value="HEMATOPO_REC_S_F2"/>
    <property type="match status" value="1"/>
</dbReference>
<gene>
    <name evidence="12" type="primary">LOC113833669</name>
</gene>
<dbReference type="Pfam" id="PF18611">
    <property type="entry name" value="IL3Ra_N"/>
    <property type="match status" value="1"/>
</dbReference>
<dbReference type="OrthoDB" id="9835959at2759"/>
<dbReference type="Proteomes" id="UP001108280">
    <property type="component" value="Chromosome 2"/>
</dbReference>
<keyword evidence="7" id="KW-0325">Glycoprotein</keyword>
<evidence type="ECO:0000256" key="8">
    <source>
        <dbReference type="SAM" id="MobiDB-lite"/>
    </source>
</evidence>
<evidence type="ECO:0000256" key="2">
    <source>
        <dbReference type="ARBA" id="ARBA00022692"/>
    </source>
</evidence>
<dbReference type="GO" id="GO:0009897">
    <property type="term" value="C:external side of plasma membrane"/>
    <property type="evidence" value="ECO:0007669"/>
    <property type="project" value="TreeGrafter"/>
</dbReference>
<evidence type="ECO:0000256" key="5">
    <source>
        <dbReference type="ARBA" id="ARBA00023136"/>
    </source>
</evidence>
<dbReference type="InterPro" id="IPR040907">
    <property type="entry name" value="IL3Ra_N"/>
</dbReference>
<dbReference type="RefSeq" id="XP_035294602.1">
    <property type="nucleotide sequence ID" value="XM_035438711.1"/>
</dbReference>
<dbReference type="PROSITE" id="PS50853">
    <property type="entry name" value="FN3"/>
    <property type="match status" value="1"/>
</dbReference>
<dbReference type="Pfam" id="PF09240">
    <property type="entry name" value="IL6Ra-bind"/>
    <property type="match status" value="1"/>
</dbReference>
<dbReference type="GO" id="GO:0004896">
    <property type="term" value="F:cytokine receptor activity"/>
    <property type="evidence" value="ECO:0007669"/>
    <property type="project" value="InterPro"/>
</dbReference>
<evidence type="ECO:0000313" key="12">
    <source>
        <dbReference type="RefSeq" id="XP_035294602.1"/>
    </source>
</evidence>
<comment type="subcellular location">
    <subcellularLocation>
        <location evidence="1">Membrane</location>
        <topology evidence="1">Single-pass type I membrane protein</topology>
    </subcellularLocation>
</comment>
<reference evidence="12" key="3">
    <citation type="submission" date="2025-08" db="UniProtKB">
        <authorList>
            <consortium name="RefSeq"/>
        </authorList>
    </citation>
    <scope>IDENTIFICATION</scope>
    <source>
        <strain evidence="12">17A/GY</strain>
        <tissue evidence="12">Liver</tissue>
    </source>
</reference>
<accession>A0A9J7GRF2</accession>
<reference evidence="11" key="2">
    <citation type="journal article" date="2020" name="Biotechnol. Bioeng.">
        <title>Chromosome-scale scaffolds for the Chinese hamster reference genome assembly to facilitate the study of the CHO epigenome.</title>
        <authorList>
            <person name="Hilliard W."/>
            <person name="MacDonald M."/>
            <person name="Lee K.H."/>
        </authorList>
    </citation>
    <scope>NUCLEOTIDE SEQUENCE [LARGE SCALE GENOMIC DNA]</scope>
    <source>
        <strain evidence="11">17A/GY</strain>
    </source>
</reference>